<organism evidence="2 3">
    <name type="scientific">Desulfonema limicola</name>
    <dbReference type="NCBI Taxonomy" id="45656"/>
    <lineage>
        <taxon>Bacteria</taxon>
        <taxon>Pseudomonadati</taxon>
        <taxon>Thermodesulfobacteriota</taxon>
        <taxon>Desulfobacteria</taxon>
        <taxon>Desulfobacterales</taxon>
        <taxon>Desulfococcaceae</taxon>
        <taxon>Desulfonema</taxon>
    </lineage>
</organism>
<dbReference type="KEGG" id="dli:dnl_50580"/>
<dbReference type="Proteomes" id="UP000663720">
    <property type="component" value="Chromosome"/>
</dbReference>
<keyword evidence="3" id="KW-1185">Reference proteome</keyword>
<evidence type="ECO:0000313" key="3">
    <source>
        <dbReference type="Proteomes" id="UP000663720"/>
    </source>
</evidence>
<name>A0A975GIL3_9BACT</name>
<sequence>MQCGFKNKKYVPNPKHDKAGQNNQRFEITKLENQISKPLPVAEKY</sequence>
<evidence type="ECO:0000256" key="1">
    <source>
        <dbReference type="SAM" id="MobiDB-lite"/>
    </source>
</evidence>
<reference evidence="2" key="1">
    <citation type="journal article" date="2021" name="Microb. Physiol.">
        <title>Proteogenomic Insights into the Physiology of Marine, Sulfate-Reducing, Filamentous Desulfonema limicola and Desulfonema magnum.</title>
        <authorList>
            <person name="Schnaars V."/>
            <person name="Wohlbrand L."/>
            <person name="Scheve S."/>
            <person name="Hinrichs C."/>
            <person name="Reinhardt R."/>
            <person name="Rabus R."/>
        </authorList>
    </citation>
    <scope>NUCLEOTIDE SEQUENCE</scope>
    <source>
        <strain evidence="2">5ac10</strain>
    </source>
</reference>
<proteinExistence type="predicted"/>
<dbReference type="AlphaFoldDB" id="A0A975GIL3"/>
<protein>
    <submittedName>
        <fullName evidence="2">Uncharacterized protein</fullName>
    </submittedName>
</protein>
<feature type="region of interest" description="Disordered" evidence="1">
    <location>
        <begin position="1"/>
        <end position="23"/>
    </location>
</feature>
<accession>A0A975GIL3</accession>
<dbReference type="EMBL" id="CP061799">
    <property type="protein sequence ID" value="QTA82677.1"/>
    <property type="molecule type" value="Genomic_DNA"/>
</dbReference>
<evidence type="ECO:0000313" key="2">
    <source>
        <dbReference type="EMBL" id="QTA82677.1"/>
    </source>
</evidence>
<gene>
    <name evidence="2" type="ORF">dnl_50580</name>
</gene>